<dbReference type="AGR" id="WB:WBGene00011978"/>
<name>A0A8S4SRX3_CAEEL</name>
<accession>A0A8S4SRX3</accession>
<dbReference type="AlphaFoldDB" id="A0A8S4SRX3"/>
<dbReference type="Proteomes" id="UP000001940">
    <property type="component" value="Chromosome II"/>
</dbReference>
<evidence type="ECO:0000313" key="4">
    <source>
        <dbReference type="WormBase" id="T24B8.4i"/>
    </source>
</evidence>
<sequence>MSPISSSVSSASAPSPSSLSAGSVSPDSTPKKRIVGSNANFEKHPFMSSNVPPSSLSAREQLFSSSSLPRHHRNSSNQNVINVPISAPWYSRDPIVNPEPPSVGSRRPSKQSTNPYRISFDEFTVPHPSQMRDNIRFNIDLSHDLPLSISRR</sequence>
<feature type="compositionally biased region" description="Low complexity" evidence="1">
    <location>
        <begin position="1"/>
        <end position="28"/>
    </location>
</feature>
<feature type="region of interest" description="Disordered" evidence="1">
    <location>
        <begin position="1"/>
        <end position="79"/>
    </location>
</feature>
<proteinExistence type="predicted"/>
<reference evidence="2 3" key="1">
    <citation type="journal article" date="1998" name="Science">
        <title>Genome sequence of the nematode C. elegans: a platform for investigating biology.</title>
        <authorList>
            <consortium name="The C. elegans sequencing consortium"/>
            <person name="Sulson J.E."/>
            <person name="Waterston R."/>
        </authorList>
    </citation>
    <scope>NUCLEOTIDE SEQUENCE [LARGE SCALE GENOMIC DNA]</scope>
    <source>
        <strain evidence="2 3">Bristol N2</strain>
    </source>
</reference>
<protein>
    <submittedName>
        <fullName evidence="2">WH2 domain-containing protein</fullName>
    </submittedName>
</protein>
<dbReference type="OrthoDB" id="5877983at2759"/>
<feature type="region of interest" description="Disordered" evidence="1">
    <location>
        <begin position="96"/>
        <end position="115"/>
    </location>
</feature>
<dbReference type="WormBase" id="T24B8.4i">
    <property type="protein sequence ID" value="CE54535"/>
    <property type="gene ID" value="WBGene00011978"/>
</dbReference>
<gene>
    <name evidence="2" type="ORF">CELE_T24B8.4</name>
    <name evidence="2 4" type="ORF">T24B8.4</name>
</gene>
<evidence type="ECO:0000313" key="3">
    <source>
        <dbReference type="Proteomes" id="UP000001940"/>
    </source>
</evidence>
<feature type="compositionally biased region" description="Polar residues" evidence="1">
    <location>
        <begin position="47"/>
        <end position="68"/>
    </location>
</feature>
<dbReference type="EMBL" id="BX284602">
    <property type="protein sequence ID" value="CAH2659123.1"/>
    <property type="molecule type" value="Genomic_DNA"/>
</dbReference>
<evidence type="ECO:0000256" key="1">
    <source>
        <dbReference type="SAM" id="MobiDB-lite"/>
    </source>
</evidence>
<keyword evidence="3" id="KW-1185">Reference proteome</keyword>
<evidence type="ECO:0000313" key="2">
    <source>
        <dbReference type="EMBL" id="CAH2659123.1"/>
    </source>
</evidence>
<organism evidence="2 3">
    <name type="scientific">Caenorhabditis elegans</name>
    <dbReference type="NCBI Taxonomy" id="6239"/>
    <lineage>
        <taxon>Eukaryota</taxon>
        <taxon>Metazoa</taxon>
        <taxon>Ecdysozoa</taxon>
        <taxon>Nematoda</taxon>
        <taxon>Chromadorea</taxon>
        <taxon>Rhabditida</taxon>
        <taxon>Rhabditina</taxon>
        <taxon>Rhabditomorpha</taxon>
        <taxon>Rhabditoidea</taxon>
        <taxon>Rhabditidae</taxon>
        <taxon>Peloderinae</taxon>
        <taxon>Caenorhabditis</taxon>
    </lineage>
</organism>